<reference evidence="2 3" key="1">
    <citation type="submission" date="2023-09" db="EMBL/GenBank/DDBJ databases">
        <title>Pyrofollis japonicus gen. nov. sp. nov., a novel member of the family Pyrodictiaceae isolated from the Iheya North hydrothermal field.</title>
        <authorList>
            <person name="Miyazaki U."/>
            <person name="Sanari M."/>
            <person name="Tame A."/>
            <person name="Kitajima M."/>
            <person name="Okamoto A."/>
            <person name="Sawayama S."/>
            <person name="Miyazaki J."/>
            <person name="Takai K."/>
            <person name="Nakagawa S."/>
        </authorList>
    </citation>
    <scope>NUCLEOTIDE SEQUENCE [LARGE SCALE GENOMIC DNA]</scope>
    <source>
        <strain evidence="2 3">AV2</strain>
    </source>
</reference>
<name>A0ABM8IWA2_9CREN</name>
<feature type="region of interest" description="Disordered" evidence="1">
    <location>
        <begin position="60"/>
        <end position="79"/>
    </location>
</feature>
<evidence type="ECO:0000256" key="1">
    <source>
        <dbReference type="SAM" id="MobiDB-lite"/>
    </source>
</evidence>
<evidence type="ECO:0008006" key="4">
    <source>
        <dbReference type="Google" id="ProtNLM"/>
    </source>
</evidence>
<dbReference type="EMBL" id="AP028907">
    <property type="protein sequence ID" value="BES81830.1"/>
    <property type="molecule type" value="Genomic_DNA"/>
</dbReference>
<gene>
    <name evidence="2" type="ORF">PABY_13970</name>
</gene>
<feature type="compositionally biased region" description="Basic and acidic residues" evidence="1">
    <location>
        <begin position="61"/>
        <end position="71"/>
    </location>
</feature>
<dbReference type="Proteomes" id="UP001341135">
    <property type="component" value="Chromosome"/>
</dbReference>
<keyword evidence="3" id="KW-1185">Reference proteome</keyword>
<evidence type="ECO:0000313" key="2">
    <source>
        <dbReference type="EMBL" id="BES81830.1"/>
    </source>
</evidence>
<protein>
    <recommendedName>
        <fullName evidence="4">PIN domain-containing protein</fullName>
    </recommendedName>
</protein>
<sequence length="79" mass="9073">MRLVVDASVYGDAVYSFDSRRTQLVDKFFETIISRGHVIVEPRIFSLELAFLLPRRLGPQEGKRVPLRDNRGGCSDRYS</sequence>
<proteinExistence type="predicted"/>
<dbReference type="GeneID" id="89289409"/>
<accession>A0ABM8IWA2</accession>
<dbReference type="RefSeq" id="WP_338248574.1">
    <property type="nucleotide sequence ID" value="NZ_AP028907.1"/>
</dbReference>
<evidence type="ECO:0000313" key="3">
    <source>
        <dbReference type="Proteomes" id="UP001341135"/>
    </source>
</evidence>
<organism evidence="2 3">
    <name type="scientific">Pyrodictium abyssi</name>
    <dbReference type="NCBI Taxonomy" id="54256"/>
    <lineage>
        <taxon>Archaea</taxon>
        <taxon>Thermoproteota</taxon>
        <taxon>Thermoprotei</taxon>
        <taxon>Desulfurococcales</taxon>
        <taxon>Pyrodictiaceae</taxon>
        <taxon>Pyrodictium</taxon>
    </lineage>
</organism>